<comment type="caution">
    <text evidence="1">The sequence shown here is derived from an EMBL/GenBank/DDBJ whole genome shotgun (WGS) entry which is preliminary data.</text>
</comment>
<dbReference type="EMBL" id="DSTU01000003">
    <property type="protein sequence ID" value="HFJ53331.1"/>
    <property type="molecule type" value="Genomic_DNA"/>
</dbReference>
<sequence length="343" mass="40053">MRRNYSLLILILVLGIAGIGYAQHPDKVRQELERTDDIISQARTIVEPSNNSEAQLLLNQAREIQQTAWEGYHRKRYRWSYSRTLAARQRAREAMELITVDPQRIEAEIERTNELMSQLQPQITRIDDPQIADLWKTVQTEQNAALNYLHTRRWRWALRFTMAARNHIYEITGKLGRFQSRGKIQHELDRTDLILQRVSGPVAASHNFRAQEMFSRAGEWQVQAKNRFRSRMYLVTLKLTFAARELAMRAWQLVTQTPDSALVSSALEETEHLIVQWEERVNQQQDAQIKEMLDLAIKQQNAARELYRQGDLNAALKQTNQARQMLYRIVELLNLAEPPAGKN</sequence>
<reference evidence="1" key="1">
    <citation type="journal article" date="2020" name="mSystems">
        <title>Genome- and Community-Level Interaction Insights into Carbon Utilization and Element Cycling Functions of Hydrothermarchaeota in Hydrothermal Sediment.</title>
        <authorList>
            <person name="Zhou Z."/>
            <person name="Liu Y."/>
            <person name="Xu W."/>
            <person name="Pan J."/>
            <person name="Luo Z.H."/>
            <person name="Li M."/>
        </authorList>
    </citation>
    <scope>NUCLEOTIDE SEQUENCE [LARGE SCALE GENOMIC DNA]</scope>
    <source>
        <strain evidence="1">SpSt-265</strain>
        <strain evidence="2">SpSt-465</strain>
    </source>
</reference>
<name>A0A7C1NTJ7_UNCW3</name>
<dbReference type="EMBL" id="DSLG01000003">
    <property type="protein sequence ID" value="HEA86980.1"/>
    <property type="molecule type" value="Genomic_DNA"/>
</dbReference>
<evidence type="ECO:0000313" key="1">
    <source>
        <dbReference type="EMBL" id="HEA86980.1"/>
    </source>
</evidence>
<organism evidence="1">
    <name type="scientific">candidate division WOR-3 bacterium</name>
    <dbReference type="NCBI Taxonomy" id="2052148"/>
    <lineage>
        <taxon>Bacteria</taxon>
        <taxon>Bacteria division WOR-3</taxon>
    </lineage>
</organism>
<dbReference type="AlphaFoldDB" id="A0A7C1NTJ7"/>
<proteinExistence type="predicted"/>
<gene>
    <name evidence="1" type="ORF">ENP94_03105</name>
    <name evidence="2" type="ORF">ENS16_01400</name>
</gene>
<accession>A0A7C1NTJ7</accession>
<protein>
    <submittedName>
        <fullName evidence="1">Uncharacterized protein</fullName>
    </submittedName>
</protein>
<evidence type="ECO:0000313" key="2">
    <source>
        <dbReference type="EMBL" id="HFJ53331.1"/>
    </source>
</evidence>